<feature type="compositionally biased region" description="Polar residues" evidence="1">
    <location>
        <begin position="19"/>
        <end position="28"/>
    </location>
</feature>
<name>A0A2H9T6E8_9ZZZZ</name>
<sequence length="35" mass="3600">MAVGSGSGQPHALHEGQLELQTRASSPTLVEALVQ</sequence>
<dbReference type="AlphaFoldDB" id="A0A2H9T6E8"/>
<comment type="caution">
    <text evidence="2">The sequence shown here is derived from an EMBL/GenBank/DDBJ whole genome shotgun (WGS) entry which is preliminary data.</text>
</comment>
<proteinExistence type="predicted"/>
<protein>
    <submittedName>
        <fullName evidence="2">Uncharacterized protein</fullName>
    </submittedName>
</protein>
<feature type="region of interest" description="Disordered" evidence="1">
    <location>
        <begin position="1"/>
        <end position="35"/>
    </location>
</feature>
<gene>
    <name evidence="2" type="ORF">CI610_02267</name>
</gene>
<organism evidence="2">
    <name type="scientific">invertebrate metagenome</name>
    <dbReference type="NCBI Taxonomy" id="1711999"/>
    <lineage>
        <taxon>unclassified sequences</taxon>
        <taxon>metagenomes</taxon>
        <taxon>organismal metagenomes</taxon>
    </lineage>
</organism>
<evidence type="ECO:0000256" key="1">
    <source>
        <dbReference type="SAM" id="MobiDB-lite"/>
    </source>
</evidence>
<dbReference type="EMBL" id="NSIT01000129">
    <property type="protein sequence ID" value="PJE78779.1"/>
    <property type="molecule type" value="Genomic_DNA"/>
</dbReference>
<reference evidence="2" key="1">
    <citation type="journal article" date="2017" name="Appl. Environ. Microbiol.">
        <title>Molecular characterization of an Endozoicomonas-like organism causing infection in king scallop Pecten maximus L.</title>
        <authorList>
            <person name="Cano I."/>
            <person name="van Aerle R."/>
            <person name="Ross S."/>
            <person name="Verner-Jeffreys D.W."/>
            <person name="Paley R.K."/>
            <person name="Rimmer G."/>
            <person name="Ryder D."/>
            <person name="Hooper P."/>
            <person name="Stone D."/>
            <person name="Feist S.W."/>
        </authorList>
    </citation>
    <scope>NUCLEOTIDE SEQUENCE</scope>
</reference>
<accession>A0A2H9T6E8</accession>
<evidence type="ECO:0000313" key="2">
    <source>
        <dbReference type="EMBL" id="PJE78779.1"/>
    </source>
</evidence>